<dbReference type="AlphaFoldDB" id="A0A8S1DES9"/>
<dbReference type="GO" id="GO:0008010">
    <property type="term" value="F:structural constituent of chitin-based larval cuticle"/>
    <property type="evidence" value="ECO:0007669"/>
    <property type="project" value="TreeGrafter"/>
</dbReference>
<evidence type="ECO:0000256" key="3">
    <source>
        <dbReference type="SAM" id="SignalP"/>
    </source>
</evidence>
<evidence type="ECO:0008006" key="6">
    <source>
        <dbReference type="Google" id="ProtNLM"/>
    </source>
</evidence>
<reference evidence="4 5" key="1">
    <citation type="submission" date="2020-04" db="EMBL/GenBank/DDBJ databases">
        <authorList>
            <person name="Alioto T."/>
            <person name="Alioto T."/>
            <person name="Gomez Garrido J."/>
        </authorList>
    </citation>
    <scope>NUCLEOTIDE SEQUENCE [LARGE SCALE GENOMIC DNA]</scope>
</reference>
<dbReference type="InterPro" id="IPR000618">
    <property type="entry name" value="Insect_cuticle"/>
</dbReference>
<dbReference type="OrthoDB" id="6343684at2759"/>
<feature type="signal peptide" evidence="3">
    <location>
        <begin position="1"/>
        <end position="18"/>
    </location>
</feature>
<evidence type="ECO:0000313" key="4">
    <source>
        <dbReference type="EMBL" id="CAB3379170.1"/>
    </source>
</evidence>
<keyword evidence="1 2" id="KW-0193">Cuticle</keyword>
<proteinExistence type="predicted"/>
<name>A0A8S1DES9_9INSE</name>
<dbReference type="Pfam" id="PF00379">
    <property type="entry name" value="Chitin_bind_4"/>
    <property type="match status" value="1"/>
</dbReference>
<keyword evidence="3" id="KW-0732">Signal</keyword>
<dbReference type="InterPro" id="IPR050468">
    <property type="entry name" value="Cuticle_Struct_Prot"/>
</dbReference>
<organism evidence="4 5">
    <name type="scientific">Cloeon dipterum</name>
    <dbReference type="NCBI Taxonomy" id="197152"/>
    <lineage>
        <taxon>Eukaryota</taxon>
        <taxon>Metazoa</taxon>
        <taxon>Ecdysozoa</taxon>
        <taxon>Arthropoda</taxon>
        <taxon>Hexapoda</taxon>
        <taxon>Insecta</taxon>
        <taxon>Pterygota</taxon>
        <taxon>Palaeoptera</taxon>
        <taxon>Ephemeroptera</taxon>
        <taxon>Pisciforma</taxon>
        <taxon>Baetidae</taxon>
        <taxon>Cloeon</taxon>
    </lineage>
</organism>
<dbReference type="Proteomes" id="UP000494165">
    <property type="component" value="Unassembled WGS sequence"/>
</dbReference>
<dbReference type="EMBL" id="CADEPI010000180">
    <property type="protein sequence ID" value="CAB3379170.1"/>
    <property type="molecule type" value="Genomic_DNA"/>
</dbReference>
<protein>
    <recommendedName>
        <fullName evidence="6">Endocuticle structural glycoprotein SgAbd-2</fullName>
    </recommendedName>
</protein>
<dbReference type="PANTHER" id="PTHR10380">
    <property type="entry name" value="CUTICLE PROTEIN"/>
    <property type="match status" value="1"/>
</dbReference>
<evidence type="ECO:0000256" key="1">
    <source>
        <dbReference type="ARBA" id="ARBA00022460"/>
    </source>
</evidence>
<evidence type="ECO:0000313" key="5">
    <source>
        <dbReference type="Proteomes" id="UP000494165"/>
    </source>
</evidence>
<feature type="chain" id="PRO_5035810995" description="Endocuticle structural glycoprotein SgAbd-2" evidence="3">
    <location>
        <begin position="19"/>
        <end position="136"/>
    </location>
</feature>
<evidence type="ECO:0000256" key="2">
    <source>
        <dbReference type="PROSITE-ProRule" id="PRU00497"/>
    </source>
</evidence>
<accession>A0A8S1DES9</accession>
<dbReference type="PANTHER" id="PTHR10380:SF173">
    <property type="entry name" value="CUTICULAR PROTEIN 47EF, ISOFORM C-RELATED"/>
    <property type="match status" value="1"/>
</dbReference>
<dbReference type="PROSITE" id="PS51155">
    <property type="entry name" value="CHIT_BIND_RR_2"/>
    <property type="match status" value="1"/>
</dbReference>
<gene>
    <name evidence="4" type="ORF">CLODIP_2_CD05453</name>
</gene>
<sequence length="136" mass="15147">MQKLVLFLALFAVAYVHAQEDKDAVILNSEQDGPHFDGQYKYGFDTSNNIKVSETVSYRTNPQRSNDEDALIKDVGGRYSYTDPKSGQTFTVTYTANENGYQAVGDHLPTSPPVPAIILRALEFTRSQQAKNVKVL</sequence>
<keyword evidence="5" id="KW-1185">Reference proteome</keyword>
<comment type="caution">
    <text evidence="4">The sequence shown here is derived from an EMBL/GenBank/DDBJ whole genome shotgun (WGS) entry which is preliminary data.</text>
</comment>
<dbReference type="GO" id="GO:0062129">
    <property type="term" value="C:chitin-based extracellular matrix"/>
    <property type="evidence" value="ECO:0007669"/>
    <property type="project" value="TreeGrafter"/>
</dbReference>